<dbReference type="AlphaFoldDB" id="A0A448Z9M2"/>
<evidence type="ECO:0000313" key="2">
    <source>
        <dbReference type="Proteomes" id="UP000291116"/>
    </source>
</evidence>
<proteinExistence type="predicted"/>
<dbReference type="InterPro" id="IPR050765">
    <property type="entry name" value="Riboflavin_Biosynth_HTPR"/>
</dbReference>
<evidence type="ECO:0000313" key="1">
    <source>
        <dbReference type="EMBL" id="VEU38706.1"/>
    </source>
</evidence>
<dbReference type="PANTHER" id="PTHR38011:SF11">
    <property type="entry name" value="2,5-DIAMINO-6-RIBOSYLAMINO-4(3H)-PYRIMIDINONE 5'-PHOSPHATE REDUCTASE"/>
    <property type="match status" value="1"/>
</dbReference>
<dbReference type="PANTHER" id="PTHR38011">
    <property type="entry name" value="DIHYDROFOLATE REDUCTASE FAMILY PROTEIN (AFU_ORTHOLOGUE AFUA_8G06820)"/>
    <property type="match status" value="1"/>
</dbReference>
<dbReference type="InterPro" id="IPR024072">
    <property type="entry name" value="DHFR-like_dom_sf"/>
</dbReference>
<dbReference type="OrthoDB" id="3192019at2759"/>
<dbReference type="Proteomes" id="UP000291116">
    <property type="component" value="Unassembled WGS sequence"/>
</dbReference>
<dbReference type="Gene3D" id="3.40.430.10">
    <property type="entry name" value="Dihydrofolate Reductase, subunit A"/>
    <property type="match status" value="1"/>
</dbReference>
<gene>
    <name evidence="1" type="ORF">PSNMU_V1.4_AUG-EV-PASAV3_0055460</name>
</gene>
<dbReference type="EMBL" id="CAACVS010000181">
    <property type="protein sequence ID" value="VEU38706.1"/>
    <property type="molecule type" value="Genomic_DNA"/>
</dbReference>
<accession>A0A448Z9M2</accession>
<name>A0A448Z9M2_9STRA</name>
<sequence>MSSSPKKQPPSPLPSPLHPCACSVFVATSSDGYIADRDHKVDWLNDLRESHPLPEGDDGGFADFLESVDAIVMGRVTSPTTPFWDSGSNARVRAVSGDPASVLATVAGEAEGSPARTAVTRVCVYVDGGRCIRSFLDAGLVTSATITRVPVTLGDGVPLFSEEQASRLRETRSVTLANGFVQTTFEVV</sequence>
<keyword evidence="2" id="KW-1185">Reference proteome</keyword>
<organism evidence="1 2">
    <name type="scientific">Pseudo-nitzschia multistriata</name>
    <dbReference type="NCBI Taxonomy" id="183589"/>
    <lineage>
        <taxon>Eukaryota</taxon>
        <taxon>Sar</taxon>
        <taxon>Stramenopiles</taxon>
        <taxon>Ochrophyta</taxon>
        <taxon>Bacillariophyta</taxon>
        <taxon>Bacillariophyceae</taxon>
        <taxon>Bacillariophycidae</taxon>
        <taxon>Bacillariales</taxon>
        <taxon>Bacillariaceae</taxon>
        <taxon>Pseudo-nitzschia</taxon>
    </lineage>
</organism>
<dbReference type="SUPFAM" id="SSF53597">
    <property type="entry name" value="Dihydrofolate reductase-like"/>
    <property type="match status" value="1"/>
</dbReference>
<protein>
    <submittedName>
        <fullName evidence="1">Uncharacterized protein</fullName>
    </submittedName>
</protein>
<reference evidence="1 2" key="1">
    <citation type="submission" date="2019-01" db="EMBL/GenBank/DDBJ databases">
        <authorList>
            <person name="Ferrante I. M."/>
        </authorList>
    </citation>
    <scope>NUCLEOTIDE SEQUENCE [LARGE SCALE GENOMIC DNA]</scope>
    <source>
        <strain evidence="1 2">B856</strain>
    </source>
</reference>